<sequence>MVIRGKNATLVVLGDIGRSPRMCYHAKSLADKNYHVHIVGYADTIPHPTISQHPNIRIIALRPPPASLNNIRPAIGLILKFFWTLSTLLFALFFRIDWPLLIMMQNPPGVPCMFACWLAARIRRAQFVIDWHNYTYSILREKYALEGLRTNRVAASTVVTTPDEPTAVLQAARIRRAQFVIDWHNYTYSILREKYALEGLRTNRVAASTVVTTPDEPTAVIVKLERQMALQCSFFGVEGEKGIRAGPDTSLFIKISSAVSLLFEKLFQVFCSWIMKKKSILIEKFGSVWK</sequence>
<protein>
    <submittedName>
        <fullName evidence="11">Glyco_trans_4-like_N domain-containing protein</fullName>
    </submittedName>
</protein>
<keyword evidence="10" id="KW-1185">Reference proteome</keyword>
<keyword evidence="3" id="KW-0328">Glycosyltransferase</keyword>
<dbReference type="GO" id="GO:0005789">
    <property type="term" value="C:endoplasmic reticulum membrane"/>
    <property type="evidence" value="ECO:0007669"/>
    <property type="project" value="UniProtKB-SubCell"/>
</dbReference>
<evidence type="ECO:0000256" key="7">
    <source>
        <dbReference type="ARBA" id="ARBA00022989"/>
    </source>
</evidence>
<keyword evidence="4" id="KW-0808">Transferase</keyword>
<evidence type="ECO:0000256" key="2">
    <source>
        <dbReference type="ARBA" id="ARBA00004922"/>
    </source>
</evidence>
<evidence type="ECO:0000256" key="1">
    <source>
        <dbReference type="ARBA" id="ARBA00004389"/>
    </source>
</evidence>
<evidence type="ECO:0000256" key="9">
    <source>
        <dbReference type="SAM" id="Phobius"/>
    </source>
</evidence>
<evidence type="ECO:0000313" key="11">
    <source>
        <dbReference type="WBParaSite" id="ALUE_0001633401-mRNA-1"/>
    </source>
</evidence>
<dbReference type="GO" id="GO:0000030">
    <property type="term" value="F:mannosyltransferase activity"/>
    <property type="evidence" value="ECO:0007669"/>
    <property type="project" value="InterPro"/>
</dbReference>
<comment type="pathway">
    <text evidence="2">Protein modification; protein glycosylation.</text>
</comment>
<comment type="subcellular location">
    <subcellularLocation>
        <location evidence="1">Endoplasmic reticulum membrane</location>
        <topology evidence="1">Single-pass membrane protein</topology>
    </subcellularLocation>
</comment>
<keyword evidence="8 9" id="KW-0472">Membrane</keyword>
<feature type="transmembrane region" description="Helical" evidence="9">
    <location>
        <begin position="74"/>
        <end position="94"/>
    </location>
</feature>
<evidence type="ECO:0000256" key="8">
    <source>
        <dbReference type="ARBA" id="ARBA00023136"/>
    </source>
</evidence>
<name>A0A0M3IE38_ASCLU</name>
<organism evidence="10 11">
    <name type="scientific">Ascaris lumbricoides</name>
    <name type="common">Giant roundworm</name>
    <dbReference type="NCBI Taxonomy" id="6252"/>
    <lineage>
        <taxon>Eukaryota</taxon>
        <taxon>Metazoa</taxon>
        <taxon>Ecdysozoa</taxon>
        <taxon>Nematoda</taxon>
        <taxon>Chromadorea</taxon>
        <taxon>Rhabditida</taxon>
        <taxon>Spirurina</taxon>
        <taxon>Ascaridomorpha</taxon>
        <taxon>Ascaridoidea</taxon>
        <taxon>Ascarididae</taxon>
        <taxon>Ascaris</taxon>
    </lineage>
</organism>
<dbReference type="PANTHER" id="PTHR13036">
    <property type="entry name" value="BETA1,4 MANNOSYLTRANSFERASE"/>
    <property type="match status" value="1"/>
</dbReference>
<evidence type="ECO:0000256" key="6">
    <source>
        <dbReference type="ARBA" id="ARBA00022824"/>
    </source>
</evidence>
<dbReference type="Proteomes" id="UP000036681">
    <property type="component" value="Unplaced"/>
</dbReference>
<accession>A0A0M3IE38</accession>
<dbReference type="InterPro" id="IPR026051">
    <property type="entry name" value="ALG1-like"/>
</dbReference>
<evidence type="ECO:0000256" key="3">
    <source>
        <dbReference type="ARBA" id="ARBA00022676"/>
    </source>
</evidence>
<evidence type="ECO:0000313" key="10">
    <source>
        <dbReference type="Proteomes" id="UP000036681"/>
    </source>
</evidence>
<proteinExistence type="predicted"/>
<keyword evidence="7 9" id="KW-1133">Transmembrane helix</keyword>
<dbReference type="AlphaFoldDB" id="A0A0M3IE38"/>
<reference evidence="11" key="1">
    <citation type="submission" date="2017-02" db="UniProtKB">
        <authorList>
            <consortium name="WormBaseParasite"/>
        </authorList>
    </citation>
    <scope>IDENTIFICATION</scope>
</reference>
<dbReference type="PANTHER" id="PTHR13036:SF0">
    <property type="entry name" value="CHITOBIOSYLDIPHOSPHODOLICHOL BETA-MANNOSYLTRANSFERASE"/>
    <property type="match status" value="1"/>
</dbReference>
<evidence type="ECO:0000256" key="4">
    <source>
        <dbReference type="ARBA" id="ARBA00022679"/>
    </source>
</evidence>
<dbReference type="WBParaSite" id="ALUE_0001633401-mRNA-1">
    <property type="protein sequence ID" value="ALUE_0001633401-mRNA-1"/>
    <property type="gene ID" value="ALUE_0001633401"/>
</dbReference>
<keyword evidence="5 9" id="KW-0812">Transmembrane</keyword>
<evidence type="ECO:0000256" key="5">
    <source>
        <dbReference type="ARBA" id="ARBA00022692"/>
    </source>
</evidence>
<keyword evidence="6" id="KW-0256">Endoplasmic reticulum</keyword>